<dbReference type="GO" id="GO:0005737">
    <property type="term" value="C:cytoplasm"/>
    <property type="evidence" value="ECO:0007669"/>
    <property type="project" value="TreeGrafter"/>
</dbReference>
<protein>
    <submittedName>
        <fullName evidence="5">[SSU ribosomal protein S5P]-alanine acetyltransferase</fullName>
    </submittedName>
</protein>
<feature type="domain" description="N-acetyltransferase" evidence="4">
    <location>
        <begin position="3"/>
        <end position="171"/>
    </location>
</feature>
<comment type="similarity">
    <text evidence="3">Belongs to the acetyltransferase family. RimJ subfamily.</text>
</comment>
<evidence type="ECO:0000313" key="6">
    <source>
        <dbReference type="Proteomes" id="UP000317484"/>
    </source>
</evidence>
<sequence length="173" mass="18978">MQVEVRSLRPDDVPVLARLLRAERDFLAPWEPVRAEDHATEEVQREVVAQALADAAAGRALPLVVLADGAVVGRMTVSNVVRGAFQSGDLGYWVASTHNGRGVASTAVALTVRRAFDELGLHRLGAATLLHNVRSQRVLARNGFERIGMAPRYLQIAGEWQDHLLFQRLDEPA</sequence>
<reference evidence="5 6" key="1">
    <citation type="submission" date="2017-05" db="EMBL/GenBank/DDBJ databases">
        <authorList>
            <person name="Varghese N."/>
            <person name="Submissions S."/>
        </authorList>
    </citation>
    <scope>NUCLEOTIDE SEQUENCE [LARGE SCALE GENOMIC DNA]</scope>
    <source>
        <strain evidence="5 6">DSM 46834</strain>
    </source>
</reference>
<evidence type="ECO:0000256" key="2">
    <source>
        <dbReference type="ARBA" id="ARBA00023315"/>
    </source>
</evidence>
<keyword evidence="2" id="KW-0012">Acyltransferase</keyword>
<keyword evidence="1 5" id="KW-0808">Transferase</keyword>
<keyword evidence="5" id="KW-0687">Ribonucleoprotein</keyword>
<keyword evidence="6" id="KW-1185">Reference proteome</keyword>
<dbReference type="PANTHER" id="PTHR43792:SF8">
    <property type="entry name" value="[RIBOSOMAL PROTEIN US5]-ALANINE N-ACETYLTRANSFERASE"/>
    <property type="match status" value="1"/>
</dbReference>
<dbReference type="PROSITE" id="PS51186">
    <property type="entry name" value="GNAT"/>
    <property type="match status" value="1"/>
</dbReference>
<keyword evidence="5" id="KW-0689">Ribosomal protein</keyword>
<dbReference type="AlphaFoldDB" id="A0A521FQZ6"/>
<dbReference type="PANTHER" id="PTHR43792">
    <property type="entry name" value="GNAT FAMILY, PUTATIVE (AFU_ORTHOLOGUE AFUA_3G00765)-RELATED-RELATED"/>
    <property type="match status" value="1"/>
</dbReference>
<organism evidence="5 6">
    <name type="scientific">Geodermatophilus aquaeductus</name>
    <dbReference type="NCBI Taxonomy" id="1564161"/>
    <lineage>
        <taxon>Bacteria</taxon>
        <taxon>Bacillati</taxon>
        <taxon>Actinomycetota</taxon>
        <taxon>Actinomycetes</taxon>
        <taxon>Geodermatophilales</taxon>
        <taxon>Geodermatophilaceae</taxon>
        <taxon>Geodermatophilus</taxon>
    </lineage>
</organism>
<dbReference type="InterPro" id="IPR000182">
    <property type="entry name" value="GNAT_dom"/>
</dbReference>
<accession>A0A521FQZ6</accession>
<dbReference type="EMBL" id="FXTJ01000013">
    <property type="protein sequence ID" value="SMO98546.1"/>
    <property type="molecule type" value="Genomic_DNA"/>
</dbReference>
<dbReference type="RefSeq" id="WP_142460761.1">
    <property type="nucleotide sequence ID" value="NZ_FXTJ01000013.1"/>
</dbReference>
<dbReference type="SUPFAM" id="SSF55729">
    <property type="entry name" value="Acyl-CoA N-acyltransferases (Nat)"/>
    <property type="match status" value="1"/>
</dbReference>
<dbReference type="Proteomes" id="UP000317484">
    <property type="component" value="Unassembled WGS sequence"/>
</dbReference>
<dbReference type="Pfam" id="PF13302">
    <property type="entry name" value="Acetyltransf_3"/>
    <property type="match status" value="1"/>
</dbReference>
<dbReference type="InterPro" id="IPR016181">
    <property type="entry name" value="Acyl_CoA_acyltransferase"/>
</dbReference>
<dbReference type="GO" id="GO:0005840">
    <property type="term" value="C:ribosome"/>
    <property type="evidence" value="ECO:0007669"/>
    <property type="project" value="UniProtKB-KW"/>
</dbReference>
<evidence type="ECO:0000259" key="4">
    <source>
        <dbReference type="PROSITE" id="PS51186"/>
    </source>
</evidence>
<dbReference type="GO" id="GO:0008999">
    <property type="term" value="F:protein-N-terminal-alanine acetyltransferase activity"/>
    <property type="evidence" value="ECO:0007669"/>
    <property type="project" value="TreeGrafter"/>
</dbReference>
<evidence type="ECO:0000313" key="5">
    <source>
        <dbReference type="EMBL" id="SMO98546.1"/>
    </source>
</evidence>
<evidence type="ECO:0000256" key="3">
    <source>
        <dbReference type="ARBA" id="ARBA00038502"/>
    </source>
</evidence>
<dbReference type="Gene3D" id="3.40.630.30">
    <property type="match status" value="1"/>
</dbReference>
<name>A0A521FQZ6_9ACTN</name>
<evidence type="ECO:0000256" key="1">
    <source>
        <dbReference type="ARBA" id="ARBA00022679"/>
    </source>
</evidence>
<dbReference type="InterPro" id="IPR051531">
    <property type="entry name" value="N-acetyltransferase"/>
</dbReference>
<gene>
    <name evidence="5" type="ORF">SAMN06273567_113116</name>
</gene>
<proteinExistence type="inferred from homology"/>